<evidence type="ECO:0000259" key="3">
    <source>
        <dbReference type="Pfam" id="PF03358"/>
    </source>
</evidence>
<keyword evidence="2" id="KW-0288">FMN</keyword>
<evidence type="ECO:0000313" key="4">
    <source>
        <dbReference type="EMBL" id="PJB99401.1"/>
    </source>
</evidence>
<dbReference type="SUPFAM" id="SSF52218">
    <property type="entry name" value="Flavoproteins"/>
    <property type="match status" value="1"/>
</dbReference>
<reference evidence="5" key="1">
    <citation type="submission" date="2017-09" db="EMBL/GenBank/DDBJ databases">
        <title>Depth-based differentiation of microbial function through sediment-hosted aquifers and enrichment of novel symbionts in the deep terrestrial subsurface.</title>
        <authorList>
            <person name="Probst A.J."/>
            <person name="Ladd B."/>
            <person name="Jarett J.K."/>
            <person name="Geller-Mcgrath D.E."/>
            <person name="Sieber C.M.K."/>
            <person name="Emerson J.B."/>
            <person name="Anantharaman K."/>
            <person name="Thomas B.C."/>
            <person name="Malmstrom R."/>
            <person name="Stieglmeier M."/>
            <person name="Klingl A."/>
            <person name="Woyke T."/>
            <person name="Ryan C.M."/>
            <person name="Banfield J.F."/>
        </authorList>
    </citation>
    <scope>NUCLEOTIDE SEQUENCE [LARGE SCALE GENOMIC DNA]</scope>
</reference>
<comment type="caution">
    <text evidence="4">The sequence shown here is derived from an EMBL/GenBank/DDBJ whole genome shotgun (WGS) entry which is preliminary data.</text>
</comment>
<sequence length="214" mass="23797">MKKILIVGINGSPRKNGNTVMLLKKTLKNAEKHGGETILIHLIDKNIKPCLGCYSISPENCTYPCKQKDDLQEIHELLIKADGMVLATPSYWYGPTGLMKTFIDRLCSLETNGFLLEGKVVGFLATAEESGGEEAVMSMVEATNGMGMITPPYSTIFYNSKHGSEWAIRDAGLLGKNMVLLIRICKNVKKGPNLKGRLFWGYPEDYKKYKKSND</sequence>
<dbReference type="Pfam" id="PF03358">
    <property type="entry name" value="FMN_red"/>
    <property type="match status" value="1"/>
</dbReference>
<organism evidence="4 5">
    <name type="scientific">Candidatus Nealsonbacteria bacterium CG_4_9_14_0_8_um_filter_35_12</name>
    <dbReference type="NCBI Taxonomy" id="1974692"/>
    <lineage>
        <taxon>Bacteria</taxon>
        <taxon>Candidatus Nealsoniibacteriota</taxon>
    </lineage>
</organism>
<dbReference type="InterPro" id="IPR005025">
    <property type="entry name" value="FMN_Rdtase-like_dom"/>
</dbReference>
<gene>
    <name evidence="4" type="ORF">CO077_01910</name>
</gene>
<dbReference type="InterPro" id="IPR029039">
    <property type="entry name" value="Flavoprotein-like_sf"/>
</dbReference>
<proteinExistence type="predicted"/>
<feature type="domain" description="NADPH-dependent FMN reductase-like" evidence="3">
    <location>
        <begin position="6"/>
        <end position="156"/>
    </location>
</feature>
<name>A0A2M8DMN7_9BACT</name>
<accession>A0A2M8DMN7</accession>
<keyword evidence="1" id="KW-0285">Flavoprotein</keyword>
<evidence type="ECO:0000256" key="2">
    <source>
        <dbReference type="ARBA" id="ARBA00022643"/>
    </source>
</evidence>
<dbReference type="GO" id="GO:0016491">
    <property type="term" value="F:oxidoreductase activity"/>
    <property type="evidence" value="ECO:0007669"/>
    <property type="project" value="InterPro"/>
</dbReference>
<dbReference type="PANTHER" id="PTHR43278">
    <property type="entry name" value="NAD(P)H-DEPENDENT FMN-CONTAINING OXIDOREDUCTASE YWQN-RELATED"/>
    <property type="match status" value="1"/>
</dbReference>
<dbReference type="PANTHER" id="PTHR43278:SF1">
    <property type="entry name" value="IRON-SULFUR FLAVOPROTEIN MJ1083"/>
    <property type="match status" value="1"/>
</dbReference>
<dbReference type="Proteomes" id="UP000228875">
    <property type="component" value="Unassembled WGS sequence"/>
</dbReference>
<evidence type="ECO:0000313" key="5">
    <source>
        <dbReference type="Proteomes" id="UP000228875"/>
    </source>
</evidence>
<dbReference type="InterPro" id="IPR051796">
    <property type="entry name" value="ISF_SsuE-like"/>
</dbReference>
<dbReference type="EMBL" id="PFTB01000046">
    <property type="protein sequence ID" value="PJB99401.1"/>
    <property type="molecule type" value="Genomic_DNA"/>
</dbReference>
<dbReference type="Gene3D" id="3.40.50.360">
    <property type="match status" value="1"/>
</dbReference>
<protein>
    <submittedName>
        <fullName evidence="4">Flavodoxin family protein</fullName>
    </submittedName>
</protein>
<evidence type="ECO:0000256" key="1">
    <source>
        <dbReference type="ARBA" id="ARBA00022630"/>
    </source>
</evidence>
<dbReference type="AlphaFoldDB" id="A0A2M8DMN7"/>